<accession>A0A6G0KAV5</accession>
<dbReference type="Proteomes" id="UP000488956">
    <property type="component" value="Unassembled WGS sequence"/>
</dbReference>
<evidence type="ECO:0000313" key="1">
    <source>
        <dbReference type="EMBL" id="KAE9082433.1"/>
    </source>
</evidence>
<evidence type="ECO:0000313" key="2">
    <source>
        <dbReference type="Proteomes" id="UP000488956"/>
    </source>
</evidence>
<name>A0A6G0KAV5_9STRA</name>
<protein>
    <submittedName>
        <fullName evidence="1">Uncharacterized protein</fullName>
    </submittedName>
</protein>
<comment type="caution">
    <text evidence="1">The sequence shown here is derived from an EMBL/GenBank/DDBJ whole genome shotgun (WGS) entry which is preliminary data.</text>
</comment>
<organism evidence="1 2">
    <name type="scientific">Phytophthora fragariae</name>
    <dbReference type="NCBI Taxonomy" id="53985"/>
    <lineage>
        <taxon>Eukaryota</taxon>
        <taxon>Sar</taxon>
        <taxon>Stramenopiles</taxon>
        <taxon>Oomycota</taxon>
        <taxon>Peronosporomycetes</taxon>
        <taxon>Peronosporales</taxon>
        <taxon>Peronosporaceae</taxon>
        <taxon>Phytophthora</taxon>
    </lineage>
</organism>
<gene>
    <name evidence="1" type="ORF">PF010_g21589</name>
</gene>
<dbReference type="AlphaFoldDB" id="A0A6G0KAV5"/>
<sequence length="127" mass="14154">MLQQTLVAAEKQHSFHYLNALLRSLVFGTDYEDSHNVGRQPFLQPLSLHAKTLWALLNVAASSGIAGGNATQTQPHINPDSSSIYQHVVAAFLNEMLASLRYMENLEGAQQLHLWLNSFCLFSQMQA</sequence>
<reference evidence="1 2" key="1">
    <citation type="submission" date="2018-09" db="EMBL/GenBank/DDBJ databases">
        <title>Genomic investigation of the strawberry pathogen Phytophthora fragariae indicates pathogenicity is determined by transcriptional variation in three key races.</title>
        <authorList>
            <person name="Adams T.M."/>
            <person name="Armitage A.D."/>
            <person name="Sobczyk M.K."/>
            <person name="Bates H.J."/>
            <person name="Dunwell J.M."/>
            <person name="Nellist C.F."/>
            <person name="Harrison R.J."/>
        </authorList>
    </citation>
    <scope>NUCLEOTIDE SEQUENCE [LARGE SCALE GENOMIC DNA]</scope>
    <source>
        <strain evidence="1 2">ONT-3</strain>
    </source>
</reference>
<dbReference type="EMBL" id="QXFX01001964">
    <property type="protein sequence ID" value="KAE9082433.1"/>
    <property type="molecule type" value="Genomic_DNA"/>
</dbReference>
<proteinExistence type="predicted"/>